<sequence length="156" mass="17110">MTTRHVTPELDEVDRVLLEALQRDGRISMTDLARQARLGLSATRVRLRRLEEHGIITGFTARVDPSALGFTLRALVRMKVHGALYDKVEAHLAKNPQIVRCVRVTGESCYVMEVLAADMADLDTITSDLARTGSVTTDLVYDIVADRPVPVDGPGG</sequence>
<keyword evidence="6" id="KW-1185">Reference proteome</keyword>
<dbReference type="Proteomes" id="UP001500729">
    <property type="component" value="Unassembled WGS sequence"/>
</dbReference>
<dbReference type="PANTHER" id="PTHR30154">
    <property type="entry name" value="LEUCINE-RESPONSIVE REGULATORY PROTEIN"/>
    <property type="match status" value="1"/>
</dbReference>
<feature type="domain" description="HTH asnC-type" evidence="4">
    <location>
        <begin position="10"/>
        <end position="71"/>
    </location>
</feature>
<evidence type="ECO:0000256" key="1">
    <source>
        <dbReference type="ARBA" id="ARBA00023015"/>
    </source>
</evidence>
<evidence type="ECO:0000313" key="6">
    <source>
        <dbReference type="Proteomes" id="UP001500729"/>
    </source>
</evidence>
<dbReference type="PROSITE" id="PS50956">
    <property type="entry name" value="HTH_ASNC_2"/>
    <property type="match status" value="1"/>
</dbReference>
<evidence type="ECO:0000256" key="3">
    <source>
        <dbReference type="ARBA" id="ARBA00023163"/>
    </source>
</evidence>
<keyword evidence="3" id="KW-0804">Transcription</keyword>
<evidence type="ECO:0000256" key="2">
    <source>
        <dbReference type="ARBA" id="ARBA00023125"/>
    </source>
</evidence>
<protein>
    <submittedName>
        <fullName evidence="5">Lrp/AsnC family transcriptional regulator</fullName>
    </submittedName>
</protein>
<dbReference type="SUPFAM" id="SSF54909">
    <property type="entry name" value="Dimeric alpha+beta barrel"/>
    <property type="match status" value="1"/>
</dbReference>
<dbReference type="InterPro" id="IPR019887">
    <property type="entry name" value="Tscrpt_reg_AsnC/Lrp_C"/>
</dbReference>
<dbReference type="SUPFAM" id="SSF46785">
    <property type="entry name" value="Winged helix' DNA-binding domain"/>
    <property type="match status" value="1"/>
</dbReference>
<dbReference type="InterPro" id="IPR011008">
    <property type="entry name" value="Dimeric_a/b-barrel"/>
</dbReference>
<organism evidence="5 6">
    <name type="scientific">Saccharopolyspora erythraea</name>
    <name type="common">Streptomyces erythraeus</name>
    <dbReference type="NCBI Taxonomy" id="1836"/>
    <lineage>
        <taxon>Bacteria</taxon>
        <taxon>Bacillati</taxon>
        <taxon>Actinomycetota</taxon>
        <taxon>Actinomycetes</taxon>
        <taxon>Pseudonocardiales</taxon>
        <taxon>Pseudonocardiaceae</taxon>
        <taxon>Saccharopolyspora</taxon>
    </lineage>
</organism>
<gene>
    <name evidence="5" type="ORF">GCM10009533_54220</name>
</gene>
<dbReference type="PANTHER" id="PTHR30154:SF53">
    <property type="entry name" value="HTH-TYPE TRANSCRIPTIONAL REGULATOR LRPC"/>
    <property type="match status" value="1"/>
</dbReference>
<dbReference type="InterPro" id="IPR036388">
    <property type="entry name" value="WH-like_DNA-bd_sf"/>
</dbReference>
<evidence type="ECO:0000313" key="5">
    <source>
        <dbReference type="EMBL" id="GAA0548720.1"/>
    </source>
</evidence>
<reference evidence="6" key="1">
    <citation type="journal article" date="2019" name="Int. J. Syst. Evol. Microbiol.">
        <title>The Global Catalogue of Microorganisms (GCM) 10K type strain sequencing project: providing services to taxonomists for standard genome sequencing and annotation.</title>
        <authorList>
            <consortium name="The Broad Institute Genomics Platform"/>
            <consortium name="The Broad Institute Genome Sequencing Center for Infectious Disease"/>
            <person name="Wu L."/>
            <person name="Ma J."/>
        </authorList>
    </citation>
    <scope>NUCLEOTIDE SEQUENCE [LARGE SCALE GENOMIC DNA]</scope>
    <source>
        <strain evidence="6">JCM 10303</strain>
    </source>
</reference>
<dbReference type="EMBL" id="BAAAGS010000046">
    <property type="protein sequence ID" value="GAA0548720.1"/>
    <property type="molecule type" value="Genomic_DNA"/>
</dbReference>
<dbReference type="InterPro" id="IPR019888">
    <property type="entry name" value="Tscrpt_reg_AsnC-like"/>
</dbReference>
<evidence type="ECO:0000259" key="4">
    <source>
        <dbReference type="PROSITE" id="PS50956"/>
    </source>
</evidence>
<dbReference type="PRINTS" id="PR00033">
    <property type="entry name" value="HTHASNC"/>
</dbReference>
<comment type="caution">
    <text evidence="5">The sequence shown here is derived from an EMBL/GenBank/DDBJ whole genome shotgun (WGS) entry which is preliminary data.</text>
</comment>
<proteinExistence type="predicted"/>
<dbReference type="Gene3D" id="1.10.10.10">
    <property type="entry name" value="Winged helix-like DNA-binding domain superfamily/Winged helix DNA-binding domain"/>
    <property type="match status" value="1"/>
</dbReference>
<dbReference type="InterPro" id="IPR000485">
    <property type="entry name" value="AsnC-type_HTH_dom"/>
</dbReference>
<accession>A0ABP3NRI2</accession>
<dbReference type="Pfam" id="PF01037">
    <property type="entry name" value="AsnC_trans_reg"/>
    <property type="match status" value="1"/>
</dbReference>
<dbReference type="Pfam" id="PF13412">
    <property type="entry name" value="HTH_24"/>
    <property type="match status" value="1"/>
</dbReference>
<dbReference type="SMART" id="SM00344">
    <property type="entry name" value="HTH_ASNC"/>
    <property type="match status" value="1"/>
</dbReference>
<keyword evidence="1" id="KW-0805">Transcription regulation</keyword>
<name>A0ABP3NRI2_SACER</name>
<dbReference type="Gene3D" id="3.30.70.920">
    <property type="match status" value="1"/>
</dbReference>
<keyword evidence="2" id="KW-0238">DNA-binding</keyword>
<dbReference type="InterPro" id="IPR036390">
    <property type="entry name" value="WH_DNA-bd_sf"/>
</dbReference>
<dbReference type="RefSeq" id="WP_011874426.1">
    <property type="nucleotide sequence ID" value="NZ_BAAAGS010000046.1"/>
</dbReference>